<organism evidence="1 2">
    <name type="scientific">Pseudomonas coronafaciens pv. garcae</name>
    <dbReference type="NCBI Taxonomy" id="251653"/>
    <lineage>
        <taxon>Bacteria</taxon>
        <taxon>Pseudomonadati</taxon>
        <taxon>Pseudomonadota</taxon>
        <taxon>Gammaproteobacteria</taxon>
        <taxon>Pseudomonadales</taxon>
        <taxon>Pseudomonadaceae</taxon>
        <taxon>Pseudomonas</taxon>
        <taxon>Pseudomonas coronafaciens</taxon>
    </lineage>
</organism>
<dbReference type="EMBL" id="RBSH01000057">
    <property type="protein sequence ID" value="RMS04920.1"/>
    <property type="molecule type" value="Genomic_DNA"/>
</dbReference>
<dbReference type="Proteomes" id="UP000272613">
    <property type="component" value="Unassembled WGS sequence"/>
</dbReference>
<sequence length="70" mass="7984">KIGSVTQIRYKCAGGNRTNARNRHQACTSIVLRQLLLDLRITGLYFGIKAMNILQQMLHDPFELQRQVAT</sequence>
<proteinExistence type="predicted"/>
<protein>
    <submittedName>
        <fullName evidence="1">Uncharacterized protein</fullName>
    </submittedName>
</protein>
<evidence type="ECO:0000313" key="2">
    <source>
        <dbReference type="Proteomes" id="UP000272613"/>
    </source>
</evidence>
<dbReference type="AlphaFoldDB" id="A0AB37QV60"/>
<gene>
    <name evidence="1" type="ORF">ALP74_200104</name>
</gene>
<comment type="caution">
    <text evidence="1">The sequence shown here is derived from an EMBL/GenBank/DDBJ whole genome shotgun (WGS) entry which is preliminary data.</text>
</comment>
<reference evidence="1 2" key="1">
    <citation type="submission" date="2018-08" db="EMBL/GenBank/DDBJ databases">
        <title>Recombination of ecologically and evolutionarily significant loci maintains genetic cohesion in the Pseudomonas syringae species complex.</title>
        <authorList>
            <person name="Dillon M."/>
            <person name="Thakur S."/>
            <person name="Almeida R.N.D."/>
            <person name="Weir B.S."/>
            <person name="Guttman D.S."/>
        </authorList>
    </citation>
    <scope>NUCLEOTIDE SEQUENCE [LARGE SCALE GENOMIC DNA]</scope>
    <source>
        <strain evidence="1 2">ICMP 5019</strain>
    </source>
</reference>
<name>A0AB37QV60_9PSED</name>
<evidence type="ECO:0000313" key="1">
    <source>
        <dbReference type="EMBL" id="RMS04920.1"/>
    </source>
</evidence>
<accession>A0AB37QV60</accession>
<feature type="non-terminal residue" evidence="1">
    <location>
        <position position="1"/>
    </location>
</feature>